<proteinExistence type="predicted"/>
<name>A0AAV0HBM4_9ROSI</name>
<dbReference type="AlphaFoldDB" id="A0AAV0HBM4"/>
<organism evidence="2 3">
    <name type="scientific">Linum tenue</name>
    <dbReference type="NCBI Taxonomy" id="586396"/>
    <lineage>
        <taxon>Eukaryota</taxon>
        <taxon>Viridiplantae</taxon>
        <taxon>Streptophyta</taxon>
        <taxon>Embryophyta</taxon>
        <taxon>Tracheophyta</taxon>
        <taxon>Spermatophyta</taxon>
        <taxon>Magnoliopsida</taxon>
        <taxon>eudicotyledons</taxon>
        <taxon>Gunneridae</taxon>
        <taxon>Pentapetalae</taxon>
        <taxon>rosids</taxon>
        <taxon>fabids</taxon>
        <taxon>Malpighiales</taxon>
        <taxon>Linaceae</taxon>
        <taxon>Linum</taxon>
    </lineage>
</organism>
<feature type="region of interest" description="Disordered" evidence="1">
    <location>
        <begin position="12"/>
        <end position="70"/>
    </location>
</feature>
<evidence type="ECO:0000313" key="3">
    <source>
        <dbReference type="Proteomes" id="UP001154282"/>
    </source>
</evidence>
<feature type="compositionally biased region" description="Basic and acidic residues" evidence="1">
    <location>
        <begin position="31"/>
        <end position="40"/>
    </location>
</feature>
<gene>
    <name evidence="2" type="ORF">LITE_LOCUS3357</name>
</gene>
<evidence type="ECO:0000256" key="1">
    <source>
        <dbReference type="SAM" id="MobiDB-lite"/>
    </source>
</evidence>
<keyword evidence="3" id="KW-1185">Reference proteome</keyword>
<comment type="caution">
    <text evidence="2">The sequence shown here is derived from an EMBL/GenBank/DDBJ whole genome shotgun (WGS) entry which is preliminary data.</text>
</comment>
<feature type="non-terminal residue" evidence="2">
    <location>
        <position position="70"/>
    </location>
</feature>
<reference evidence="2" key="1">
    <citation type="submission" date="2022-08" db="EMBL/GenBank/DDBJ databases">
        <authorList>
            <person name="Gutierrez-Valencia J."/>
        </authorList>
    </citation>
    <scope>NUCLEOTIDE SEQUENCE</scope>
</reference>
<dbReference type="Proteomes" id="UP001154282">
    <property type="component" value="Unassembled WGS sequence"/>
</dbReference>
<accession>A0AAV0HBM4</accession>
<sequence>MEAWERVWGRLDEDWTNGEGSRKPHGQTVESHGRASDKPGRVGLCESKHGQPWLSHGRASEQSGRVIFAE</sequence>
<protein>
    <submittedName>
        <fullName evidence="2">Uncharacterized protein</fullName>
    </submittedName>
</protein>
<evidence type="ECO:0000313" key="2">
    <source>
        <dbReference type="EMBL" id="CAI0381908.1"/>
    </source>
</evidence>
<dbReference type="EMBL" id="CAMGYJ010000002">
    <property type="protein sequence ID" value="CAI0381908.1"/>
    <property type="molecule type" value="Genomic_DNA"/>
</dbReference>